<feature type="compositionally biased region" description="Polar residues" evidence="7">
    <location>
        <begin position="699"/>
        <end position="709"/>
    </location>
</feature>
<dbReference type="CDD" id="cd00082">
    <property type="entry name" value="HisKA"/>
    <property type="match status" value="1"/>
</dbReference>
<keyword evidence="4" id="KW-0808">Transferase</keyword>
<dbReference type="EMBL" id="SNSC02000001">
    <property type="protein sequence ID" value="TID27622.1"/>
    <property type="molecule type" value="Genomic_DNA"/>
</dbReference>
<dbReference type="PRINTS" id="PR00344">
    <property type="entry name" value="BCTRLSENSOR"/>
</dbReference>
<feature type="domain" description="Histidine kinase" evidence="8">
    <location>
        <begin position="527"/>
        <end position="643"/>
    </location>
</feature>
<dbReference type="OrthoDB" id="60033at2759"/>
<dbReference type="PANTHER" id="PTHR43047">
    <property type="entry name" value="TWO-COMPONENT HISTIDINE PROTEIN KINASE"/>
    <property type="match status" value="1"/>
</dbReference>
<name>A0A4Z1PWQ8_9PEZI</name>
<dbReference type="EC" id="2.7.13.3" evidence="2"/>
<sequence>MAAKTGDGPEPPDRLPTRDSICVSLPAPNSVIHNGDHGFQEELGRHYRDAESIALERMFKLKAALKATRTEEEFWPMAAEGLAAITGSQYAFINKRVVPEDEDANVEMPPYGTPGSCIMSQAMYFDDGHGHSGGGTNLKYSVYGAPCGYMKHDKVFLLPERLNEAITGNPNAAAFVVPAEAYLAVPLFDNDGKCFGHFGGMWSLEGLQKRQLSWAFTELLYHSIEDVLWAGFKDRGRFASALKAIANPNAIIPHEVIAATQSLKPYARNLSHELRTPMQGVVGMLDVMYATVQEATEGVQDEAMRSVLDGLKENIEVVQDSSRRAVEAADNVVHAYDMNMGVPDTPMSPPDENSMETSHRRRGTRKEKRPDIVVTGENVPINFKGNKRRRGSDSAVHGKVHKMQKLQQASTWPDHPVAATPEHEPTEYLRLQESVNLALMSPTTAHLENCQQTSVPPGLRHTNLRDVLQFLVNDLLKVGGRPESAIAHETDGGEIIEVHSRSPNGETRVKTIKWDVHSAVPATILIEEQSLVKVISSVYSNAVKFTDEGEVIVEARLSPRSQYVVIGVSDTGSGIHEEFVPKLFQPFSKEDDSLTRQSEGLGLGLMVAKGLARKLGGDLNLKRTRTAGEKRGSEFEIQVPITPSDSISRPLTPSSSPGPTPGSKHSVLDGLEQLDESLRLRADGLKSSAASMQLNRQLDQLRDSSSPLTPASKAVKDLSVPTPRRSSPAKRTFAFDRDLSTKFPLTFLVVEDNKINRTLLVSMLRKLGYKHIYEAYDGAHAVRQMETLGAEVDVVLMDLWMPFMDGYEASERILAMDCDSSDEEDEPTMRNQVRCSRRGKRPAIMAVTADVTEGALERADKAGMKGFLTKPFKVMDLERLIVEHCSITRGLVKMSP</sequence>
<protein>
    <recommendedName>
        <fullName evidence="2">histidine kinase</fullName>
        <ecNumber evidence="2">2.7.13.3</ecNumber>
    </recommendedName>
</protein>
<organism evidence="10 11">
    <name type="scientific">Venturia nashicola</name>
    <dbReference type="NCBI Taxonomy" id="86259"/>
    <lineage>
        <taxon>Eukaryota</taxon>
        <taxon>Fungi</taxon>
        <taxon>Dikarya</taxon>
        <taxon>Ascomycota</taxon>
        <taxon>Pezizomycotina</taxon>
        <taxon>Dothideomycetes</taxon>
        <taxon>Pleosporomycetidae</taxon>
        <taxon>Venturiales</taxon>
        <taxon>Venturiaceae</taxon>
        <taxon>Venturia</taxon>
    </lineage>
</organism>
<evidence type="ECO:0000256" key="1">
    <source>
        <dbReference type="ARBA" id="ARBA00000085"/>
    </source>
</evidence>
<gene>
    <name evidence="10" type="ORF">E6O75_ATG00389</name>
</gene>
<keyword evidence="11" id="KW-1185">Reference proteome</keyword>
<evidence type="ECO:0000256" key="7">
    <source>
        <dbReference type="SAM" id="MobiDB-lite"/>
    </source>
</evidence>
<evidence type="ECO:0000256" key="5">
    <source>
        <dbReference type="ARBA" id="ARBA00022777"/>
    </source>
</evidence>
<dbReference type="PROSITE" id="PS50109">
    <property type="entry name" value="HIS_KIN"/>
    <property type="match status" value="1"/>
</dbReference>
<dbReference type="PROSITE" id="PS50110">
    <property type="entry name" value="RESPONSE_REGULATORY"/>
    <property type="match status" value="1"/>
</dbReference>
<feature type="modified residue" description="4-aspartylphosphate" evidence="6">
    <location>
        <position position="798"/>
    </location>
</feature>
<dbReference type="InterPro" id="IPR036097">
    <property type="entry name" value="HisK_dim/P_sf"/>
</dbReference>
<feature type="region of interest" description="Disordered" evidence="7">
    <location>
        <begin position="699"/>
        <end position="729"/>
    </location>
</feature>
<dbReference type="Proteomes" id="UP000298493">
    <property type="component" value="Unassembled WGS sequence"/>
</dbReference>
<dbReference type="SMART" id="SM00387">
    <property type="entry name" value="HATPase_c"/>
    <property type="match status" value="1"/>
</dbReference>
<proteinExistence type="predicted"/>
<feature type="domain" description="Response regulatory" evidence="9">
    <location>
        <begin position="746"/>
        <end position="885"/>
    </location>
</feature>
<dbReference type="SUPFAM" id="SSF52172">
    <property type="entry name" value="CheY-like"/>
    <property type="match status" value="1"/>
</dbReference>
<feature type="compositionally biased region" description="Low complexity" evidence="7">
    <location>
        <begin position="652"/>
        <end position="663"/>
    </location>
</feature>
<comment type="catalytic activity">
    <reaction evidence="1">
        <text>ATP + protein L-histidine = ADP + protein N-phospho-L-histidine.</text>
        <dbReference type="EC" id="2.7.13.3"/>
    </reaction>
</comment>
<dbReference type="Gene3D" id="3.30.565.10">
    <property type="entry name" value="Histidine kinase-like ATPase, C-terminal domain"/>
    <property type="match status" value="1"/>
</dbReference>
<dbReference type="Gene3D" id="1.10.287.130">
    <property type="match status" value="1"/>
</dbReference>
<evidence type="ECO:0000256" key="2">
    <source>
        <dbReference type="ARBA" id="ARBA00012438"/>
    </source>
</evidence>
<dbReference type="InterPro" id="IPR003594">
    <property type="entry name" value="HATPase_dom"/>
</dbReference>
<dbReference type="InterPro" id="IPR003661">
    <property type="entry name" value="HisK_dim/P_dom"/>
</dbReference>
<dbReference type="InterPro" id="IPR001789">
    <property type="entry name" value="Sig_transdc_resp-reg_receiver"/>
</dbReference>
<dbReference type="GO" id="GO:0005886">
    <property type="term" value="C:plasma membrane"/>
    <property type="evidence" value="ECO:0007669"/>
    <property type="project" value="TreeGrafter"/>
</dbReference>
<accession>A0A4Z1PWQ8</accession>
<dbReference type="SMART" id="SM00448">
    <property type="entry name" value="REC"/>
    <property type="match status" value="1"/>
</dbReference>
<dbReference type="CDD" id="cd17546">
    <property type="entry name" value="REC_hyHK_CKI1_RcsC-like"/>
    <property type="match status" value="1"/>
</dbReference>
<evidence type="ECO:0000259" key="8">
    <source>
        <dbReference type="PROSITE" id="PS50109"/>
    </source>
</evidence>
<keyword evidence="3 6" id="KW-0597">Phosphoprotein</keyword>
<dbReference type="GO" id="GO:0009927">
    <property type="term" value="F:histidine phosphotransfer kinase activity"/>
    <property type="evidence" value="ECO:0007669"/>
    <property type="project" value="TreeGrafter"/>
</dbReference>
<feature type="region of interest" description="Disordered" evidence="7">
    <location>
        <begin position="341"/>
        <end position="369"/>
    </location>
</feature>
<dbReference type="InterPro" id="IPR005467">
    <property type="entry name" value="His_kinase_dom"/>
</dbReference>
<evidence type="ECO:0000313" key="10">
    <source>
        <dbReference type="EMBL" id="TID27622.1"/>
    </source>
</evidence>
<dbReference type="PANTHER" id="PTHR43047:SF2">
    <property type="entry name" value="HISTIDINE KINASE M7"/>
    <property type="match status" value="1"/>
</dbReference>
<dbReference type="InterPro" id="IPR004358">
    <property type="entry name" value="Sig_transdc_His_kin-like_C"/>
</dbReference>
<evidence type="ECO:0000256" key="4">
    <source>
        <dbReference type="ARBA" id="ARBA00022679"/>
    </source>
</evidence>
<evidence type="ECO:0000313" key="11">
    <source>
        <dbReference type="Proteomes" id="UP000298493"/>
    </source>
</evidence>
<dbReference type="STRING" id="86259.A0A4Z1PWQ8"/>
<dbReference type="GO" id="GO:0000155">
    <property type="term" value="F:phosphorelay sensor kinase activity"/>
    <property type="evidence" value="ECO:0007669"/>
    <property type="project" value="InterPro"/>
</dbReference>
<keyword evidence="5 10" id="KW-0418">Kinase</keyword>
<feature type="region of interest" description="Disordered" evidence="7">
    <location>
        <begin position="624"/>
        <end position="667"/>
    </location>
</feature>
<dbReference type="AlphaFoldDB" id="A0A4Z1PWQ8"/>
<evidence type="ECO:0000256" key="6">
    <source>
        <dbReference type="PROSITE-ProRule" id="PRU00169"/>
    </source>
</evidence>
<dbReference type="Pfam" id="PF00072">
    <property type="entry name" value="Response_reg"/>
    <property type="match status" value="1"/>
</dbReference>
<dbReference type="SUPFAM" id="SSF55874">
    <property type="entry name" value="ATPase domain of HSP90 chaperone/DNA topoisomerase II/histidine kinase"/>
    <property type="match status" value="1"/>
</dbReference>
<dbReference type="Pfam" id="PF02518">
    <property type="entry name" value="HATPase_c"/>
    <property type="match status" value="1"/>
</dbReference>
<dbReference type="Gene3D" id="3.40.50.2300">
    <property type="match status" value="1"/>
</dbReference>
<dbReference type="FunFam" id="1.10.287.130:FF:000100">
    <property type="entry name" value="Sensor histidine kinase/response regulator"/>
    <property type="match status" value="1"/>
</dbReference>
<reference evidence="10 11" key="1">
    <citation type="submission" date="2019-04" db="EMBL/GenBank/DDBJ databases">
        <title>High contiguity whole genome sequence and gene annotation resource for two Venturia nashicola isolates.</title>
        <authorList>
            <person name="Prokchorchik M."/>
            <person name="Won K."/>
            <person name="Lee Y."/>
            <person name="Choi E.D."/>
            <person name="Segonzac C."/>
            <person name="Sohn K.H."/>
        </authorList>
    </citation>
    <scope>NUCLEOTIDE SEQUENCE [LARGE SCALE GENOMIC DNA]</scope>
    <source>
        <strain evidence="10 11">PRI2</strain>
    </source>
</reference>
<comment type="caution">
    <text evidence="10">The sequence shown here is derived from an EMBL/GenBank/DDBJ whole genome shotgun (WGS) entry which is preliminary data.</text>
</comment>
<evidence type="ECO:0000256" key="3">
    <source>
        <dbReference type="ARBA" id="ARBA00022553"/>
    </source>
</evidence>
<dbReference type="InterPro" id="IPR036890">
    <property type="entry name" value="HATPase_C_sf"/>
</dbReference>
<dbReference type="SUPFAM" id="SSF47384">
    <property type="entry name" value="Homodimeric domain of signal transducing histidine kinase"/>
    <property type="match status" value="1"/>
</dbReference>
<feature type="compositionally biased region" description="Polar residues" evidence="7">
    <location>
        <begin position="641"/>
        <end position="651"/>
    </location>
</feature>
<evidence type="ECO:0000259" key="9">
    <source>
        <dbReference type="PROSITE" id="PS50110"/>
    </source>
</evidence>
<dbReference type="InterPro" id="IPR011006">
    <property type="entry name" value="CheY-like_superfamily"/>
</dbReference>